<dbReference type="AlphaFoldDB" id="B7GCJ2"/>
<organism evidence="2 3">
    <name type="scientific">Phaeodactylum tricornutum (strain CCAP 1055/1)</name>
    <dbReference type="NCBI Taxonomy" id="556484"/>
    <lineage>
        <taxon>Eukaryota</taxon>
        <taxon>Sar</taxon>
        <taxon>Stramenopiles</taxon>
        <taxon>Ochrophyta</taxon>
        <taxon>Bacillariophyta</taxon>
        <taxon>Bacillariophyceae</taxon>
        <taxon>Bacillariophycidae</taxon>
        <taxon>Naviculales</taxon>
        <taxon>Phaeodactylaceae</taxon>
        <taxon>Phaeodactylum</taxon>
    </lineage>
</organism>
<dbReference type="GeneID" id="7198697"/>
<protein>
    <submittedName>
        <fullName evidence="2">Uncharacterized protein</fullName>
    </submittedName>
</protein>
<reference evidence="3" key="2">
    <citation type="submission" date="2008-08" db="EMBL/GenBank/DDBJ databases">
        <authorList>
            <consortium name="Diatom Consortium"/>
            <person name="Grigoriev I."/>
            <person name="Grimwood J."/>
            <person name="Kuo A."/>
            <person name="Otillar R.P."/>
            <person name="Salamov A."/>
            <person name="Detter J.C."/>
            <person name="Lindquist E."/>
            <person name="Shapiro H."/>
            <person name="Lucas S."/>
            <person name="Glavina del Rio T."/>
            <person name="Pitluck S."/>
            <person name="Rokhsar D."/>
            <person name="Bowler C."/>
        </authorList>
    </citation>
    <scope>GENOME REANNOTATION</scope>
    <source>
        <strain evidence="3">CCAP 1055/1</strain>
    </source>
</reference>
<evidence type="ECO:0000256" key="1">
    <source>
        <dbReference type="SAM" id="MobiDB-lite"/>
    </source>
</evidence>
<dbReference type="PaxDb" id="2850-Phatr40832"/>
<proteinExistence type="predicted"/>
<gene>
    <name evidence="2" type="ORF">PHATRDRAFT_40832</name>
</gene>
<sequence length="230" mass="25424">MPETRDKKKRRKLCIPPVCSATGNTSENPNMEAGAVRDRNEFSCFTRFMSFFNPLNVARMRERSDDDEYDDSEWESRASMLSRKRKPIRPPSSDDDRKPAAKTPGNGTATAPIDLTGTSSNGTSGTVDSVKGQSTSCITPRPVDQMDLGTLEVLARFPSLLAGGRFCKDVLGVWSVRKFQNAMGRGHPDAVTYAGFIWKRMGQPDLDINNLPPAIEEARKFHLLALGKVV</sequence>
<feature type="region of interest" description="Disordered" evidence="1">
    <location>
        <begin position="61"/>
        <end position="138"/>
    </location>
</feature>
<accession>B7GCJ2</accession>
<dbReference type="InParanoid" id="B7GCJ2"/>
<evidence type="ECO:0000313" key="3">
    <source>
        <dbReference type="Proteomes" id="UP000000759"/>
    </source>
</evidence>
<name>B7GCJ2_PHATC</name>
<dbReference type="Proteomes" id="UP000000759">
    <property type="component" value="Chromosome 26"/>
</dbReference>
<dbReference type="EMBL" id="CM000628">
    <property type="protein sequence ID" value="EEC43554.1"/>
    <property type="molecule type" value="Genomic_DNA"/>
</dbReference>
<reference evidence="2 3" key="1">
    <citation type="journal article" date="2008" name="Nature">
        <title>The Phaeodactylum genome reveals the evolutionary history of diatom genomes.</title>
        <authorList>
            <person name="Bowler C."/>
            <person name="Allen A.E."/>
            <person name="Badger J.H."/>
            <person name="Grimwood J."/>
            <person name="Jabbari K."/>
            <person name="Kuo A."/>
            <person name="Maheswari U."/>
            <person name="Martens C."/>
            <person name="Maumus F."/>
            <person name="Otillar R.P."/>
            <person name="Rayko E."/>
            <person name="Salamov A."/>
            <person name="Vandepoele K."/>
            <person name="Beszteri B."/>
            <person name="Gruber A."/>
            <person name="Heijde M."/>
            <person name="Katinka M."/>
            <person name="Mock T."/>
            <person name="Valentin K."/>
            <person name="Verret F."/>
            <person name="Berges J.A."/>
            <person name="Brownlee C."/>
            <person name="Cadoret J.P."/>
            <person name="Chiovitti A."/>
            <person name="Choi C.J."/>
            <person name="Coesel S."/>
            <person name="De Martino A."/>
            <person name="Detter J.C."/>
            <person name="Durkin C."/>
            <person name="Falciatore A."/>
            <person name="Fournet J."/>
            <person name="Haruta M."/>
            <person name="Huysman M.J."/>
            <person name="Jenkins B.D."/>
            <person name="Jiroutova K."/>
            <person name="Jorgensen R.E."/>
            <person name="Joubert Y."/>
            <person name="Kaplan A."/>
            <person name="Kroger N."/>
            <person name="Kroth P.G."/>
            <person name="La Roche J."/>
            <person name="Lindquist E."/>
            <person name="Lommer M."/>
            <person name="Martin-Jezequel V."/>
            <person name="Lopez P.J."/>
            <person name="Lucas S."/>
            <person name="Mangogna M."/>
            <person name="McGinnis K."/>
            <person name="Medlin L.K."/>
            <person name="Montsant A."/>
            <person name="Oudot-Le Secq M.P."/>
            <person name="Napoli C."/>
            <person name="Obornik M."/>
            <person name="Parker M.S."/>
            <person name="Petit J.L."/>
            <person name="Porcel B.M."/>
            <person name="Poulsen N."/>
            <person name="Robison M."/>
            <person name="Rychlewski L."/>
            <person name="Rynearson T.A."/>
            <person name="Schmutz J."/>
            <person name="Shapiro H."/>
            <person name="Siaut M."/>
            <person name="Stanley M."/>
            <person name="Sussman M.R."/>
            <person name="Taylor A.R."/>
            <person name="Vardi A."/>
            <person name="von Dassow P."/>
            <person name="Vyverman W."/>
            <person name="Willis A."/>
            <person name="Wyrwicz L.S."/>
            <person name="Rokhsar D.S."/>
            <person name="Weissenbach J."/>
            <person name="Armbrust E.V."/>
            <person name="Green B.R."/>
            <person name="Van de Peer Y."/>
            <person name="Grigoriev I.V."/>
        </authorList>
    </citation>
    <scope>NUCLEOTIDE SEQUENCE [LARGE SCALE GENOMIC DNA]</scope>
    <source>
        <strain evidence="2 3">CCAP 1055/1</strain>
    </source>
</reference>
<keyword evidence="3" id="KW-1185">Reference proteome</keyword>
<feature type="compositionally biased region" description="Low complexity" evidence="1">
    <location>
        <begin position="116"/>
        <end position="126"/>
    </location>
</feature>
<dbReference type="RefSeq" id="XP_002184818.1">
    <property type="nucleotide sequence ID" value="XM_002184782.1"/>
</dbReference>
<dbReference type="KEGG" id="pti:PHATRDRAFT_40832"/>
<evidence type="ECO:0000313" key="2">
    <source>
        <dbReference type="EMBL" id="EEC43554.1"/>
    </source>
</evidence>